<reference evidence="2" key="1">
    <citation type="submission" date="2020-10" db="EMBL/GenBank/DDBJ databases">
        <authorList>
            <person name="Gilroy R."/>
        </authorList>
    </citation>
    <scope>NUCLEOTIDE SEQUENCE</scope>
    <source>
        <strain evidence="2">4509</strain>
    </source>
</reference>
<feature type="compositionally biased region" description="Low complexity" evidence="1">
    <location>
        <begin position="39"/>
        <end position="87"/>
    </location>
</feature>
<accession>A0A9D1IPN1</accession>
<reference evidence="2" key="2">
    <citation type="journal article" date="2021" name="PeerJ">
        <title>Extensive microbial diversity within the chicken gut microbiome revealed by metagenomics and culture.</title>
        <authorList>
            <person name="Gilroy R."/>
            <person name="Ravi A."/>
            <person name="Getino M."/>
            <person name="Pursley I."/>
            <person name="Horton D.L."/>
            <person name="Alikhan N.F."/>
            <person name="Baker D."/>
            <person name="Gharbi K."/>
            <person name="Hall N."/>
            <person name="Watson M."/>
            <person name="Adriaenssens E.M."/>
            <person name="Foster-Nyarko E."/>
            <person name="Jarju S."/>
            <person name="Secka A."/>
            <person name="Antonio M."/>
            <person name="Oren A."/>
            <person name="Chaudhuri R.R."/>
            <person name="La Ragione R."/>
            <person name="Hildebrand F."/>
            <person name="Pallen M.J."/>
        </authorList>
    </citation>
    <scope>NUCLEOTIDE SEQUENCE</scope>
    <source>
        <strain evidence="2">4509</strain>
    </source>
</reference>
<gene>
    <name evidence="2" type="ORF">IAD19_00800</name>
</gene>
<comment type="caution">
    <text evidence="2">The sequence shown here is derived from an EMBL/GenBank/DDBJ whole genome shotgun (WGS) entry which is preliminary data.</text>
</comment>
<dbReference type="EMBL" id="DVMX01000016">
    <property type="protein sequence ID" value="HIU41072.1"/>
    <property type="molecule type" value="Genomic_DNA"/>
</dbReference>
<evidence type="ECO:0000313" key="2">
    <source>
        <dbReference type="EMBL" id="HIU41072.1"/>
    </source>
</evidence>
<organism evidence="2 3">
    <name type="scientific">Candidatus Egerieicola faecale</name>
    <dbReference type="NCBI Taxonomy" id="2840774"/>
    <lineage>
        <taxon>Bacteria</taxon>
        <taxon>Bacillati</taxon>
        <taxon>Bacillota</taxon>
        <taxon>Clostridia</taxon>
        <taxon>Eubacteriales</taxon>
        <taxon>Oscillospiraceae</taxon>
        <taxon>Oscillospiraceae incertae sedis</taxon>
        <taxon>Candidatus Egerieicola</taxon>
    </lineage>
</organism>
<protein>
    <submittedName>
        <fullName evidence="2">Uncharacterized protein</fullName>
    </submittedName>
</protein>
<evidence type="ECO:0000256" key="1">
    <source>
        <dbReference type="SAM" id="MobiDB-lite"/>
    </source>
</evidence>
<dbReference type="Proteomes" id="UP000824082">
    <property type="component" value="Unassembled WGS sequence"/>
</dbReference>
<sequence length="237" mass="25802">MDRRFYIKTKKALLAFLATALVLLNLTGCGLFSLRPNNESTDSSQLETSTETSSDSQEETSSQSIETNSSETISNQTETSSATTAENNSSIGIGLTVESIRSNVKTAFTDITPVEEHNQQRTFYYFQDSIAVICEVNERDYVEGAAIMTTGSLLNYFGESSENLLGGLACMVVPITGASADSGTIVQGLVSANSYIDDSLYIKGTTSEFYPYTYNGLTYVLEVENSDSYITLWVIAE</sequence>
<proteinExistence type="predicted"/>
<dbReference type="AlphaFoldDB" id="A0A9D1IPN1"/>
<feature type="region of interest" description="Disordered" evidence="1">
    <location>
        <begin position="37"/>
        <end position="87"/>
    </location>
</feature>
<name>A0A9D1IPN1_9FIRM</name>
<evidence type="ECO:0000313" key="3">
    <source>
        <dbReference type="Proteomes" id="UP000824082"/>
    </source>
</evidence>